<feature type="repeat" description="WD" evidence="3">
    <location>
        <begin position="1389"/>
        <end position="1430"/>
    </location>
</feature>
<evidence type="ECO:0000259" key="5">
    <source>
        <dbReference type="Pfam" id="PF05729"/>
    </source>
</evidence>
<accession>A0A9P7Y190</accession>
<name>A0A9P7Y190_9FUNG</name>
<keyword evidence="8" id="KW-1185">Reference proteome</keyword>
<dbReference type="PROSITE" id="PS00678">
    <property type="entry name" value="WD_REPEATS_1"/>
    <property type="match status" value="1"/>
</dbReference>
<dbReference type="EMBL" id="JAHRHY010000003">
    <property type="protein sequence ID" value="KAG9070428.1"/>
    <property type="molecule type" value="Genomic_DNA"/>
</dbReference>
<dbReference type="InterPro" id="IPR027417">
    <property type="entry name" value="P-loop_NTPase"/>
</dbReference>
<feature type="domain" description="Arm-like repeat" evidence="6">
    <location>
        <begin position="190"/>
        <end position="536"/>
    </location>
</feature>
<dbReference type="SMART" id="SM00320">
    <property type="entry name" value="WD40"/>
    <property type="match status" value="13"/>
</dbReference>
<dbReference type="Pfam" id="PF23948">
    <property type="entry name" value="ARM_5"/>
    <property type="match status" value="1"/>
</dbReference>
<dbReference type="InterPro" id="IPR016024">
    <property type="entry name" value="ARM-type_fold"/>
</dbReference>
<evidence type="ECO:0008006" key="9">
    <source>
        <dbReference type="Google" id="ProtNLM"/>
    </source>
</evidence>
<dbReference type="CDD" id="cd00200">
    <property type="entry name" value="WD40"/>
    <property type="match status" value="1"/>
</dbReference>
<dbReference type="SUPFAM" id="SSF50978">
    <property type="entry name" value="WD40 repeat-like"/>
    <property type="match status" value="2"/>
</dbReference>
<evidence type="ECO:0000313" key="8">
    <source>
        <dbReference type="Proteomes" id="UP000707451"/>
    </source>
</evidence>
<dbReference type="PROSITE" id="PS50082">
    <property type="entry name" value="WD_REPEATS_2"/>
    <property type="match status" value="7"/>
</dbReference>
<feature type="region of interest" description="Disordered" evidence="4">
    <location>
        <begin position="1"/>
        <end position="38"/>
    </location>
</feature>
<dbReference type="InterPro" id="IPR056251">
    <property type="entry name" value="Arm_rpt_dom"/>
</dbReference>
<dbReference type="PRINTS" id="PR00320">
    <property type="entry name" value="GPROTEINBRPT"/>
</dbReference>
<gene>
    <name evidence="7" type="ORF">KI688_007964</name>
</gene>
<feature type="repeat" description="WD" evidence="3">
    <location>
        <begin position="1259"/>
        <end position="1300"/>
    </location>
</feature>
<dbReference type="InterPro" id="IPR015943">
    <property type="entry name" value="WD40/YVTN_repeat-like_dom_sf"/>
</dbReference>
<feature type="repeat" description="WD" evidence="3">
    <location>
        <begin position="1649"/>
        <end position="1680"/>
    </location>
</feature>
<evidence type="ECO:0000256" key="2">
    <source>
        <dbReference type="ARBA" id="ARBA00022737"/>
    </source>
</evidence>
<feature type="repeat" description="WD" evidence="3">
    <location>
        <begin position="1215"/>
        <end position="1256"/>
    </location>
</feature>
<evidence type="ECO:0000256" key="3">
    <source>
        <dbReference type="PROSITE-ProRule" id="PRU00221"/>
    </source>
</evidence>
<dbReference type="Pfam" id="PF05729">
    <property type="entry name" value="NACHT"/>
    <property type="match status" value="1"/>
</dbReference>
<evidence type="ECO:0000259" key="6">
    <source>
        <dbReference type="Pfam" id="PF23948"/>
    </source>
</evidence>
<dbReference type="SUPFAM" id="SSF141571">
    <property type="entry name" value="Pentapeptide repeat-like"/>
    <property type="match status" value="1"/>
</dbReference>
<dbReference type="OrthoDB" id="2414723at2759"/>
<dbReference type="InterPro" id="IPR036322">
    <property type="entry name" value="WD40_repeat_dom_sf"/>
</dbReference>
<dbReference type="SUPFAM" id="SSF48371">
    <property type="entry name" value="ARM repeat"/>
    <property type="match status" value="1"/>
</dbReference>
<feature type="repeat" description="WD" evidence="3">
    <location>
        <begin position="1347"/>
        <end position="1388"/>
    </location>
</feature>
<organism evidence="7 8">
    <name type="scientific">Linnemannia hyalina</name>
    <dbReference type="NCBI Taxonomy" id="64524"/>
    <lineage>
        <taxon>Eukaryota</taxon>
        <taxon>Fungi</taxon>
        <taxon>Fungi incertae sedis</taxon>
        <taxon>Mucoromycota</taxon>
        <taxon>Mortierellomycotina</taxon>
        <taxon>Mortierellomycetes</taxon>
        <taxon>Mortierellales</taxon>
        <taxon>Mortierellaceae</taxon>
        <taxon>Linnemannia</taxon>
    </lineage>
</organism>
<sequence>MSRNSYSTPSGPPSQPVSPSYPSTRHNDDNSSISSQRIRKRDKFFAYFKSSNHERKAKNTDSISPKSSIKGASVASTEVSAHRLSIVSTPESVDIEQAVATTIVNSTVSTVHPSTLLTKLRLDVFSQNVNAPAVRIPLPAFGARIDTTPQLALCIGLLSKVHDAVDQQQDPSQDLSSDTVARLAWVKVMRQDPTERERLFWLGTRMVDEFAKDAFKDSTEIAEMVLIGPVMDMEHYRALLSSIIAAFDHSVILSVDLLQGLVQLVQSAPPESLLSDDLVRILRLIRLRLQDTHQQSTVHPYHLTLALSRLLDVMADHKIKDLSRVEDHEPLSGVLSSLTGSSDPYLMYQACYAFQALQYVPDDETVLQAVLRQSIDVASGLVKISAVMKLDLDAVLEGLGKLQEVVGSTVEIAGTVYEGFCSLKESGRGVFDSLKEGYGSGKKRPWYAAVRAAHALAHSGQLQDLNRLICEAPCRRDPLFQWGICQLLGEIASDDIWDSPVRRQAVELLGDLFQNDPLWGEDESVRTWMLNINGQLGIVDDAAVSSSAIALVKELQQDQPATTKLPYLLRNRLPLPTSSPTLVKVQKIPPLEYDLHRLSMLGLEQSHQDVYIPPMAKPSLKAKDEDIFLLMEKMQEFLAGERQVMLVLGDSGAGKSTFNCHLEHRLWTDYKPGDPIPLFINLPSIDHPDQELVVKQLRIHSFSDDQIMEIKLHRQLILICDGYDESQQLVNLHRTNSLNQPGQWNTKMVISCRTQFLGPEYHSRFMPLGEGGHYDRPAPHLFQEAVIAPFSKSQIENYVEQYVPLEPRAWDTKDYMDRLTAIPNLLDLVRNPFLLSLSLEALPGVTEGKQDLSTIEITRAHLYDTFVNHWLDVNRRRLERNNALSKDDRDMLNQLVNAGFNTVGLDYATKLAGAIFDRQDGKPVVKYVHLSDKNTWKAEFFGPQPEIRLLRESSPLTRAGNQFRFVHRSMLEYFLSRAIYDPIKADNEDDEEDDAESDECPSPSLFDVKSPLFRRNLLTEPSIIQFLCDRVKSNPDFEHQLRAVIDLSKTDASAAIAATNAITILVRAGVLFNGADLRGVNIPGADLTEGQFDSVQFQGANMTGADLSRSWLRQADLSGAQLKDVRFGELPSLEMESAVKSCIYSPDGTMLAAGLMVYGVDVYITTSWTKVLQIRNIGTVYSVVFSPDSQQIAFGGNHSTVRVWDVTSGEELLAMEGHTGSIYSVDYSPCGKLIASAGYDKTVRLWSSQTGESLLVFVLKGYMYGFMSVKFSSDGRQLVSSCWDGSIRFWDPETGELVREFNSPLDNVLSLAYSPDGKWIASGHGGAQIGGSLRLWDAVSYEPGPVLQGHTRDVEGVAFSPNGQWIASASEDKTVRLWDALTGTPILILSGHDATVQDVAFSPNGLQIVSGGDDMKVRLWELSSNKSSVELEGYRIDSLLKTAYSSDGLSILTASDHRVHQWDSTTGRSLQNAFQFPEAVWVEYVEFSPDGNQIAAAVEDSVQVWDLRTCAAGSVFKVEDYHLTKVVYSPCGRWVAVTFHFGGRIWLWDLHDTTIKEHHGFIEFESMILFERSTVAFSSAGHQLAISLHDGSVRVFDPQSGDRLSSLQLALGTIGALAYSPIGQQLAIGGDDSSIYHWDGQSQEPSIKLDGHSAGISSIAYSPCGQWIASGSKDRTTRLWRRWQEGESEYWQSAGVVRSFFDTVFNISWNPIVPMEFVTRCNGQSVQVWRMSIDGESVVVRMLWGLNIGSLCAEGLISKDATDLSLMNQKLLVQRGAVDSSLVPEGERSDA</sequence>
<dbReference type="Gene3D" id="2.130.10.10">
    <property type="entry name" value="YVTN repeat-like/Quinoprotein amine dehydrogenase"/>
    <property type="match status" value="5"/>
</dbReference>
<dbReference type="Gene3D" id="3.40.50.300">
    <property type="entry name" value="P-loop containing nucleotide triphosphate hydrolases"/>
    <property type="match status" value="1"/>
</dbReference>
<evidence type="ECO:0000313" key="7">
    <source>
        <dbReference type="EMBL" id="KAG9070428.1"/>
    </source>
</evidence>
<dbReference type="PANTHER" id="PTHR19879:SF9">
    <property type="entry name" value="TRANSCRIPTION INITIATION FACTOR TFIID SUBUNIT 5"/>
    <property type="match status" value="1"/>
</dbReference>
<keyword evidence="2" id="KW-0677">Repeat</keyword>
<feature type="domain" description="NACHT" evidence="5">
    <location>
        <begin position="644"/>
        <end position="803"/>
    </location>
</feature>
<dbReference type="PANTHER" id="PTHR19879">
    <property type="entry name" value="TRANSCRIPTION INITIATION FACTOR TFIID"/>
    <property type="match status" value="1"/>
</dbReference>
<dbReference type="Proteomes" id="UP000707451">
    <property type="component" value="Unassembled WGS sequence"/>
</dbReference>
<reference evidence="7" key="1">
    <citation type="submission" date="2021-06" db="EMBL/GenBank/DDBJ databases">
        <title>Genome Sequence of Mortierella hyaline Strain SCG-10, a Cold-Adapted, Nitrate-Reducing Fungus Isolated from Soil in Minnesota, USA.</title>
        <authorList>
            <person name="Aldossari N."/>
        </authorList>
    </citation>
    <scope>NUCLEOTIDE SEQUENCE</scope>
    <source>
        <strain evidence="7">SCG-10</strain>
    </source>
</reference>
<dbReference type="Pfam" id="PF00400">
    <property type="entry name" value="WD40"/>
    <property type="match status" value="8"/>
</dbReference>
<dbReference type="Gene3D" id="2.160.20.80">
    <property type="entry name" value="E3 ubiquitin-protein ligase SopA"/>
    <property type="match status" value="1"/>
</dbReference>
<feature type="repeat" description="WD" evidence="3">
    <location>
        <begin position="1607"/>
        <end position="1648"/>
    </location>
</feature>
<evidence type="ECO:0000256" key="1">
    <source>
        <dbReference type="ARBA" id="ARBA00022574"/>
    </source>
</evidence>
<protein>
    <recommendedName>
        <fullName evidence="9">WD40 repeat-like protein</fullName>
    </recommendedName>
</protein>
<dbReference type="InterPro" id="IPR001680">
    <property type="entry name" value="WD40_rpt"/>
</dbReference>
<dbReference type="InterPro" id="IPR001646">
    <property type="entry name" value="5peptide_repeat"/>
</dbReference>
<dbReference type="InterPro" id="IPR007111">
    <property type="entry name" value="NACHT_NTPase"/>
</dbReference>
<dbReference type="InterPro" id="IPR019775">
    <property type="entry name" value="WD40_repeat_CS"/>
</dbReference>
<dbReference type="InterPro" id="IPR020472">
    <property type="entry name" value="WD40_PAC1"/>
</dbReference>
<dbReference type="PROSITE" id="PS50294">
    <property type="entry name" value="WD_REPEATS_REGION"/>
    <property type="match status" value="6"/>
</dbReference>
<dbReference type="Pfam" id="PF00805">
    <property type="entry name" value="Pentapeptide"/>
    <property type="match status" value="1"/>
</dbReference>
<proteinExistence type="predicted"/>
<dbReference type="SUPFAM" id="SSF82171">
    <property type="entry name" value="DPP6 N-terminal domain-like"/>
    <property type="match status" value="1"/>
</dbReference>
<comment type="caution">
    <text evidence="7">The sequence shown here is derived from an EMBL/GenBank/DDBJ whole genome shotgun (WGS) entry which is preliminary data.</text>
</comment>
<evidence type="ECO:0000256" key="4">
    <source>
        <dbReference type="SAM" id="MobiDB-lite"/>
    </source>
</evidence>
<keyword evidence="1 3" id="KW-0853">WD repeat</keyword>
<feature type="repeat" description="WD" evidence="3">
    <location>
        <begin position="1180"/>
        <end position="1214"/>
    </location>
</feature>